<dbReference type="Proteomes" id="UP000016665">
    <property type="component" value="Chromosome 26"/>
</dbReference>
<evidence type="ECO:0000256" key="5">
    <source>
        <dbReference type="ARBA" id="ARBA00022737"/>
    </source>
</evidence>
<name>A0A803VTV4_FICAL</name>
<keyword evidence="5" id="KW-0677">Repeat</keyword>
<dbReference type="Pfam" id="PF00036">
    <property type="entry name" value="EF-hand_1"/>
    <property type="match status" value="1"/>
</dbReference>
<evidence type="ECO:0000256" key="9">
    <source>
        <dbReference type="ARBA" id="ARBA00033142"/>
    </source>
</evidence>
<dbReference type="PROSITE" id="PS00018">
    <property type="entry name" value="EF_HAND_1"/>
    <property type="match status" value="2"/>
</dbReference>
<keyword evidence="3" id="KW-0519">Myristate</keyword>
<dbReference type="InterPro" id="IPR002048">
    <property type="entry name" value="EF_hand_dom"/>
</dbReference>
<dbReference type="InterPro" id="IPR011992">
    <property type="entry name" value="EF-hand-dom_pair"/>
</dbReference>
<evidence type="ECO:0000256" key="3">
    <source>
        <dbReference type="ARBA" id="ARBA00022707"/>
    </source>
</evidence>
<evidence type="ECO:0000256" key="7">
    <source>
        <dbReference type="ARBA" id="ARBA00023288"/>
    </source>
</evidence>
<dbReference type="InterPro" id="IPR018247">
    <property type="entry name" value="EF_Hand_1_Ca_BS"/>
</dbReference>
<dbReference type="Gene3D" id="1.10.238.10">
    <property type="entry name" value="EF-hand"/>
    <property type="match status" value="2"/>
</dbReference>
<dbReference type="PRINTS" id="PR00450">
    <property type="entry name" value="RECOVERIN"/>
</dbReference>
<dbReference type="GO" id="GO:0007601">
    <property type="term" value="P:visual perception"/>
    <property type="evidence" value="ECO:0007669"/>
    <property type="project" value="UniProtKB-KW"/>
</dbReference>
<evidence type="ECO:0000313" key="12">
    <source>
        <dbReference type="Proteomes" id="UP000016665"/>
    </source>
</evidence>
<gene>
    <name evidence="11" type="primary">GUCA1B</name>
</gene>
<dbReference type="CDD" id="cd00051">
    <property type="entry name" value="EFh"/>
    <property type="match status" value="2"/>
</dbReference>
<dbReference type="Pfam" id="PF13499">
    <property type="entry name" value="EF-hand_7"/>
    <property type="match status" value="1"/>
</dbReference>
<keyword evidence="8" id="KW-0844">Vision</keyword>
<dbReference type="InterPro" id="IPR028846">
    <property type="entry name" value="Recoverin"/>
</dbReference>
<dbReference type="Ensembl" id="ENSFALT00000033607.1">
    <property type="protein sequence ID" value="ENSFALP00000026160.1"/>
    <property type="gene ID" value="ENSFALG00000000502.2"/>
</dbReference>
<dbReference type="GO" id="GO:0005509">
    <property type="term" value="F:calcium ion binding"/>
    <property type="evidence" value="ECO:0007669"/>
    <property type="project" value="InterPro"/>
</dbReference>
<evidence type="ECO:0000256" key="2">
    <source>
        <dbReference type="ARBA" id="ARBA00022606"/>
    </source>
</evidence>
<keyword evidence="6" id="KW-0106">Calcium</keyword>
<evidence type="ECO:0000256" key="6">
    <source>
        <dbReference type="ARBA" id="ARBA00022837"/>
    </source>
</evidence>
<reference evidence="11" key="2">
    <citation type="submission" date="2025-08" db="UniProtKB">
        <authorList>
            <consortium name="Ensembl"/>
        </authorList>
    </citation>
    <scope>IDENTIFICATION</scope>
</reference>
<dbReference type="GO" id="GO:0001917">
    <property type="term" value="C:photoreceptor inner segment"/>
    <property type="evidence" value="ECO:0007669"/>
    <property type="project" value="TreeGrafter"/>
</dbReference>
<evidence type="ECO:0000256" key="1">
    <source>
        <dbReference type="ARBA" id="ARBA00014954"/>
    </source>
</evidence>
<dbReference type="PROSITE" id="PS50222">
    <property type="entry name" value="EF_HAND_2"/>
    <property type="match status" value="2"/>
</dbReference>
<protein>
    <recommendedName>
        <fullName evidence="1">Guanylyl cyclase-activating protein 2</fullName>
    </recommendedName>
    <alternativeName>
        <fullName evidence="9">Guanylate cyclase activator 1B</fullName>
    </alternativeName>
</protein>
<dbReference type="FunFam" id="1.10.238.10:FF:000052">
    <property type="entry name" value="Guanylate cyclase activator 1A"/>
    <property type="match status" value="1"/>
</dbReference>
<sequence>MGQQFTNAEGEQGEIDVAELQEWYKKFVVECPSGTLFMHEFKRFFGVQDNQEAEEYVENMFRAFDKNGDNTIDFLEYVAALNLVLRGKLEHKLRWTFKVYDKDGNGCIDKPELLEIVESIYRLKKVCWAEVEDRPPLLTPEEVVERIFQLVDENGDGECWVAQAALLPAESSPEPSFGPGCPESPWLCCVTHNGQLGLVLLCSTEPRVSWWSRVTPFSLLF</sequence>
<evidence type="ECO:0000313" key="11">
    <source>
        <dbReference type="Ensembl" id="ENSFALP00000026160.1"/>
    </source>
</evidence>
<keyword evidence="4" id="KW-0479">Metal-binding</keyword>
<dbReference type="GO" id="GO:0008048">
    <property type="term" value="F:calcium sensitive guanylate cyclase activator activity"/>
    <property type="evidence" value="ECO:0007669"/>
    <property type="project" value="TreeGrafter"/>
</dbReference>
<dbReference type="GO" id="GO:0120199">
    <property type="term" value="C:cone photoreceptor outer segment"/>
    <property type="evidence" value="ECO:0007669"/>
    <property type="project" value="TreeGrafter"/>
</dbReference>
<dbReference type="SUPFAM" id="SSF47473">
    <property type="entry name" value="EF-hand"/>
    <property type="match status" value="1"/>
</dbReference>
<dbReference type="GeneTree" id="ENSGT00940000157530"/>
<organism evidence="11 12">
    <name type="scientific">Ficedula albicollis</name>
    <name type="common">Collared flycatcher</name>
    <name type="synonym">Muscicapa albicollis</name>
    <dbReference type="NCBI Taxonomy" id="59894"/>
    <lineage>
        <taxon>Eukaryota</taxon>
        <taxon>Metazoa</taxon>
        <taxon>Chordata</taxon>
        <taxon>Craniata</taxon>
        <taxon>Vertebrata</taxon>
        <taxon>Euteleostomi</taxon>
        <taxon>Archelosauria</taxon>
        <taxon>Archosauria</taxon>
        <taxon>Dinosauria</taxon>
        <taxon>Saurischia</taxon>
        <taxon>Theropoda</taxon>
        <taxon>Coelurosauria</taxon>
        <taxon>Aves</taxon>
        <taxon>Neognathae</taxon>
        <taxon>Neoaves</taxon>
        <taxon>Telluraves</taxon>
        <taxon>Australaves</taxon>
        <taxon>Passeriformes</taxon>
        <taxon>Muscicapidae</taxon>
        <taxon>Ficedula</taxon>
    </lineage>
</organism>
<dbReference type="SMART" id="SM00054">
    <property type="entry name" value="EFh"/>
    <property type="match status" value="2"/>
</dbReference>
<keyword evidence="12" id="KW-1185">Reference proteome</keyword>
<keyword evidence="7" id="KW-0449">Lipoprotein</keyword>
<proteinExistence type="predicted"/>
<evidence type="ECO:0000259" key="10">
    <source>
        <dbReference type="PROSITE" id="PS50222"/>
    </source>
</evidence>
<dbReference type="AlphaFoldDB" id="A0A803VTV4"/>
<reference evidence="11 12" key="1">
    <citation type="journal article" date="2012" name="Nature">
        <title>The genomic landscape of species divergence in Ficedula flycatchers.</title>
        <authorList>
            <person name="Ellegren H."/>
            <person name="Smeds L."/>
            <person name="Burri R."/>
            <person name="Olason P.I."/>
            <person name="Backstrom N."/>
            <person name="Kawakami T."/>
            <person name="Kunstner A."/>
            <person name="Makinen H."/>
            <person name="Nadachowska-Brzyska K."/>
            <person name="Qvarnstrom A."/>
            <person name="Uebbing S."/>
            <person name="Wolf J.B."/>
        </authorList>
    </citation>
    <scope>NUCLEOTIDE SEQUENCE [LARGE SCALE GENOMIC DNA]</scope>
</reference>
<feature type="domain" description="EF-hand" evidence="10">
    <location>
        <begin position="88"/>
        <end position="123"/>
    </location>
</feature>
<feature type="domain" description="EF-hand" evidence="10">
    <location>
        <begin position="52"/>
        <end position="87"/>
    </location>
</feature>
<dbReference type="PANTHER" id="PTHR23055:SF11">
    <property type="entry name" value="GUANYLYL CYCLASE-ACTIVATING PROTEIN 2"/>
    <property type="match status" value="1"/>
</dbReference>
<evidence type="ECO:0000256" key="8">
    <source>
        <dbReference type="ARBA" id="ARBA00023305"/>
    </source>
</evidence>
<dbReference type="PANTHER" id="PTHR23055">
    <property type="entry name" value="CALCIUM BINDING PROTEINS"/>
    <property type="match status" value="1"/>
</dbReference>
<accession>A0A803VTV4</accession>
<evidence type="ECO:0000256" key="4">
    <source>
        <dbReference type="ARBA" id="ARBA00022723"/>
    </source>
</evidence>
<keyword evidence="2" id="KW-0716">Sensory transduction</keyword>
<reference evidence="11" key="3">
    <citation type="submission" date="2025-09" db="UniProtKB">
        <authorList>
            <consortium name="Ensembl"/>
        </authorList>
    </citation>
    <scope>IDENTIFICATION</scope>
</reference>